<keyword evidence="2" id="KW-1185">Reference proteome</keyword>
<evidence type="ECO:0000313" key="1">
    <source>
        <dbReference type="EMBL" id="MQS45286.1"/>
    </source>
</evidence>
<gene>
    <name evidence="1" type="ORF">FHL03_07300</name>
</gene>
<dbReference type="Proteomes" id="UP000436655">
    <property type="component" value="Unassembled WGS sequence"/>
</dbReference>
<protein>
    <submittedName>
        <fullName evidence="1">Uncharacterized protein</fullName>
    </submittedName>
</protein>
<proteinExistence type="predicted"/>
<organism evidence="1 2">
    <name type="scientific">Companilactobacillus mishanensis</name>
    <dbReference type="NCBI Taxonomy" id="2486008"/>
    <lineage>
        <taxon>Bacteria</taxon>
        <taxon>Bacillati</taxon>
        <taxon>Bacillota</taxon>
        <taxon>Bacilli</taxon>
        <taxon>Lactobacillales</taxon>
        <taxon>Lactobacillaceae</taxon>
        <taxon>Companilactobacillus</taxon>
    </lineage>
</organism>
<comment type="caution">
    <text evidence="1">The sequence shown here is derived from an EMBL/GenBank/DDBJ whole genome shotgun (WGS) entry which is preliminary data.</text>
</comment>
<name>A0ABW9P7Z7_9LACO</name>
<dbReference type="RefSeq" id="WP_125706089.1">
    <property type="nucleotide sequence ID" value="NZ_JBHTOO010000025.1"/>
</dbReference>
<reference evidence="1 2" key="1">
    <citation type="journal article" date="2019" name="Syst. Appl. Microbiol.">
        <title>Polyphasic characterization of two novel Lactobacillus spp. isolated from blown salami packages: Description of Lactobacillus halodurans sp. nov. and Lactobacillus salsicarnum sp. nov.</title>
        <authorList>
            <person name="Schuster J.A."/>
            <person name="Klingl A."/>
            <person name="Vogel R.F."/>
            <person name="Ehrmann M.A."/>
        </authorList>
    </citation>
    <scope>NUCLEOTIDE SEQUENCE [LARGE SCALE GENOMIC DNA]</scope>
    <source>
        <strain evidence="1 2">TMW 1.2098</strain>
    </source>
</reference>
<evidence type="ECO:0000313" key="2">
    <source>
        <dbReference type="Proteomes" id="UP000436655"/>
    </source>
</evidence>
<dbReference type="EMBL" id="VDFN01000005">
    <property type="protein sequence ID" value="MQS45286.1"/>
    <property type="molecule type" value="Genomic_DNA"/>
</dbReference>
<sequence length="71" mass="8040">MALNSEHSLGRGIADEVSNFATVAKRRELPLVARFRKTRAGRGIDDKVSNFTTVAKRRELPLITRFRKTRG</sequence>
<accession>A0ABW9P7Z7</accession>